<keyword evidence="8" id="KW-1185">Reference proteome</keyword>
<evidence type="ECO:0000256" key="3">
    <source>
        <dbReference type="ARBA" id="ARBA00023082"/>
    </source>
</evidence>
<dbReference type="InterPro" id="IPR036388">
    <property type="entry name" value="WH-like_DNA-bd_sf"/>
</dbReference>
<proteinExistence type="inferred from homology"/>
<dbReference type="Pfam" id="PF08281">
    <property type="entry name" value="Sigma70_r4_2"/>
    <property type="match status" value="1"/>
</dbReference>
<dbReference type="InterPro" id="IPR014284">
    <property type="entry name" value="RNA_pol_sigma-70_dom"/>
</dbReference>
<dbReference type="InterPro" id="IPR039425">
    <property type="entry name" value="RNA_pol_sigma-70-like"/>
</dbReference>
<evidence type="ECO:0000259" key="6">
    <source>
        <dbReference type="Pfam" id="PF08281"/>
    </source>
</evidence>
<dbReference type="Gene3D" id="1.10.10.10">
    <property type="entry name" value="Winged helix-like DNA-binding domain superfamily/Winged helix DNA-binding domain"/>
    <property type="match status" value="1"/>
</dbReference>
<evidence type="ECO:0000256" key="1">
    <source>
        <dbReference type="ARBA" id="ARBA00010641"/>
    </source>
</evidence>
<dbReference type="NCBIfam" id="TIGR02937">
    <property type="entry name" value="sigma70-ECF"/>
    <property type="match status" value="1"/>
</dbReference>
<name>A0ABN3MII6_9MICO</name>
<keyword evidence="3" id="KW-0731">Sigma factor</keyword>
<accession>A0ABN3MII6</accession>
<dbReference type="SUPFAM" id="SSF88659">
    <property type="entry name" value="Sigma3 and sigma4 domains of RNA polymerase sigma factors"/>
    <property type="match status" value="1"/>
</dbReference>
<dbReference type="SUPFAM" id="SSF88946">
    <property type="entry name" value="Sigma2 domain of RNA polymerase sigma factors"/>
    <property type="match status" value="1"/>
</dbReference>
<dbReference type="PANTHER" id="PTHR43133">
    <property type="entry name" value="RNA POLYMERASE ECF-TYPE SIGMA FACTO"/>
    <property type="match status" value="1"/>
</dbReference>
<sequence>MNDPQPVDATASSLGRDAPKDHLSALLQRTAVGDETAFAQMYQISAPRLYGMVLRVVGEGGGHAEEITQEVFLVIWSTSAQFDPSRGSAMNWMLTIAHRRAVDRVRSAEAANRRNYTWAMEQPNLTGMDATAESAHASMEAARVRAALCLLPVKQRTAIFLAYFAGQSYTQVATHLGVPTGTAKTRIRDGLRSLSDSLATTPASA</sequence>
<dbReference type="EMBL" id="BAAARE010000039">
    <property type="protein sequence ID" value="GAA2502532.1"/>
    <property type="molecule type" value="Genomic_DNA"/>
</dbReference>
<comment type="similarity">
    <text evidence="1">Belongs to the sigma-70 factor family. ECF subfamily.</text>
</comment>
<dbReference type="Pfam" id="PF04542">
    <property type="entry name" value="Sigma70_r2"/>
    <property type="match status" value="1"/>
</dbReference>
<reference evidence="7 8" key="1">
    <citation type="journal article" date="2019" name="Int. J. Syst. Evol. Microbiol.">
        <title>The Global Catalogue of Microorganisms (GCM) 10K type strain sequencing project: providing services to taxonomists for standard genome sequencing and annotation.</title>
        <authorList>
            <consortium name="The Broad Institute Genomics Platform"/>
            <consortium name="The Broad Institute Genome Sequencing Center for Infectious Disease"/>
            <person name="Wu L."/>
            <person name="Ma J."/>
        </authorList>
    </citation>
    <scope>NUCLEOTIDE SEQUENCE [LARGE SCALE GENOMIC DNA]</scope>
    <source>
        <strain evidence="7 8">JCM 16259</strain>
    </source>
</reference>
<dbReference type="PANTHER" id="PTHR43133:SF66">
    <property type="entry name" value="ECF RNA POLYMERASE SIGMA FACTOR SIGK"/>
    <property type="match status" value="1"/>
</dbReference>
<dbReference type="InterPro" id="IPR013324">
    <property type="entry name" value="RNA_pol_sigma_r3/r4-like"/>
</dbReference>
<keyword evidence="4" id="KW-0804">Transcription</keyword>
<feature type="domain" description="RNA polymerase sigma factor 70 region 4 type 2" evidence="6">
    <location>
        <begin position="143"/>
        <end position="194"/>
    </location>
</feature>
<evidence type="ECO:0000256" key="2">
    <source>
        <dbReference type="ARBA" id="ARBA00023015"/>
    </source>
</evidence>
<gene>
    <name evidence="7" type="primary">sigK_2</name>
    <name evidence="7" type="ORF">GCM10009858_45830</name>
</gene>
<evidence type="ECO:0000313" key="8">
    <source>
        <dbReference type="Proteomes" id="UP001500730"/>
    </source>
</evidence>
<evidence type="ECO:0000259" key="5">
    <source>
        <dbReference type="Pfam" id="PF04542"/>
    </source>
</evidence>
<organism evidence="7 8">
    <name type="scientific">Terrabacter carboxydivorans</name>
    <dbReference type="NCBI Taxonomy" id="619730"/>
    <lineage>
        <taxon>Bacteria</taxon>
        <taxon>Bacillati</taxon>
        <taxon>Actinomycetota</taxon>
        <taxon>Actinomycetes</taxon>
        <taxon>Micrococcales</taxon>
        <taxon>Intrasporangiaceae</taxon>
        <taxon>Terrabacter</taxon>
    </lineage>
</organism>
<dbReference type="InterPro" id="IPR007627">
    <property type="entry name" value="RNA_pol_sigma70_r2"/>
</dbReference>
<dbReference type="CDD" id="cd06171">
    <property type="entry name" value="Sigma70_r4"/>
    <property type="match status" value="1"/>
</dbReference>
<feature type="domain" description="RNA polymerase sigma-70 region 2" evidence="5">
    <location>
        <begin position="42"/>
        <end position="108"/>
    </location>
</feature>
<evidence type="ECO:0000256" key="4">
    <source>
        <dbReference type="ARBA" id="ARBA00023163"/>
    </source>
</evidence>
<keyword evidence="2" id="KW-0805">Transcription regulation</keyword>
<evidence type="ECO:0000313" key="7">
    <source>
        <dbReference type="EMBL" id="GAA2502532.1"/>
    </source>
</evidence>
<dbReference type="Gene3D" id="1.10.1740.10">
    <property type="match status" value="1"/>
</dbReference>
<dbReference type="Proteomes" id="UP001500730">
    <property type="component" value="Unassembled WGS sequence"/>
</dbReference>
<protein>
    <submittedName>
        <fullName evidence="7">ECF RNA polymerase sigma factor SigK</fullName>
    </submittedName>
</protein>
<comment type="caution">
    <text evidence="7">The sequence shown here is derived from an EMBL/GenBank/DDBJ whole genome shotgun (WGS) entry which is preliminary data.</text>
</comment>
<dbReference type="InterPro" id="IPR013325">
    <property type="entry name" value="RNA_pol_sigma_r2"/>
</dbReference>
<dbReference type="InterPro" id="IPR013249">
    <property type="entry name" value="RNA_pol_sigma70_r4_t2"/>
</dbReference>